<dbReference type="AlphaFoldDB" id="A0A4Q2L2X8"/>
<dbReference type="SUPFAM" id="SSF55729">
    <property type="entry name" value="Acyl-CoA N-acyltransferases (Nat)"/>
    <property type="match status" value="1"/>
</dbReference>
<organism evidence="1 2">
    <name type="scientific">Fusobacterium necrophorum</name>
    <dbReference type="NCBI Taxonomy" id="859"/>
    <lineage>
        <taxon>Bacteria</taxon>
        <taxon>Fusobacteriati</taxon>
        <taxon>Fusobacteriota</taxon>
        <taxon>Fusobacteriia</taxon>
        <taxon>Fusobacteriales</taxon>
        <taxon>Fusobacteriaceae</taxon>
        <taxon>Fusobacterium</taxon>
    </lineage>
</organism>
<evidence type="ECO:0000313" key="1">
    <source>
        <dbReference type="EMBL" id="RXZ70411.1"/>
    </source>
</evidence>
<reference evidence="1 2" key="1">
    <citation type="submission" date="2019-01" db="EMBL/GenBank/DDBJ databases">
        <title>Fusobacterium necrophorum Isolated From the Uterus of Dairy Cows.</title>
        <authorList>
            <person name="Francis A.M."/>
        </authorList>
    </citation>
    <scope>NUCLEOTIDE SEQUENCE [LARGE SCALE GENOMIC DNA]</scope>
    <source>
        <strain evidence="1 2">KG35</strain>
    </source>
</reference>
<comment type="caution">
    <text evidence="1">The sequence shown here is derived from an EMBL/GenBank/DDBJ whole genome shotgun (WGS) entry which is preliminary data.</text>
</comment>
<dbReference type="Proteomes" id="UP000289216">
    <property type="component" value="Unassembled WGS sequence"/>
</dbReference>
<evidence type="ECO:0000313" key="2">
    <source>
        <dbReference type="Proteomes" id="UP000289216"/>
    </source>
</evidence>
<protein>
    <submittedName>
        <fullName evidence="1">N-acetyltransferase</fullName>
    </submittedName>
</protein>
<proteinExistence type="predicted"/>
<keyword evidence="1" id="KW-0808">Transferase</keyword>
<gene>
    <name evidence="1" type="ORF">EPT53_04245</name>
</gene>
<accession>A0A4Q2L2X8</accession>
<dbReference type="RefSeq" id="WP_129490835.1">
    <property type="nucleotide sequence ID" value="NZ_SBAP01000008.1"/>
</dbReference>
<dbReference type="EMBL" id="SBAP01000008">
    <property type="protein sequence ID" value="RXZ70411.1"/>
    <property type="molecule type" value="Genomic_DNA"/>
</dbReference>
<dbReference type="Gene3D" id="3.40.630.30">
    <property type="match status" value="1"/>
</dbReference>
<dbReference type="InterPro" id="IPR016181">
    <property type="entry name" value="Acyl_CoA_acyltransferase"/>
</dbReference>
<sequence length="192" mass="22845">MLDVYQECPSFENEKYKIRFLSQADWKELLRVYSDKKSVPFFNSDNCGGDDFYYTSEKKMKEAINYWLFEYERKGFVRWCIKDKRKNIIIGTIEIFHRTSDDFFTHCALLRLDLRSDYEKKQRIKDILSLILTPALSLFCCDKIATKAISEAIERRAALEELGFYLSKEKLIGHQGEIYDSYFVLKEENLKS</sequence>
<dbReference type="GO" id="GO:0016740">
    <property type="term" value="F:transferase activity"/>
    <property type="evidence" value="ECO:0007669"/>
    <property type="project" value="UniProtKB-KW"/>
</dbReference>
<name>A0A4Q2L2X8_9FUSO</name>